<dbReference type="PANTHER" id="PTHR45660:SF13">
    <property type="entry name" value="HISTONE-LYSINE N-METHYLTRANSFERASE SETMAR"/>
    <property type="match status" value="1"/>
</dbReference>
<feature type="region of interest" description="Disordered" evidence="4">
    <location>
        <begin position="1"/>
        <end position="90"/>
    </location>
</feature>
<feature type="region of interest" description="Disordered" evidence="4">
    <location>
        <begin position="328"/>
        <end position="360"/>
    </location>
</feature>
<dbReference type="EMBL" id="BNJQ01000023">
    <property type="protein sequence ID" value="GHP09039.1"/>
    <property type="molecule type" value="Genomic_DNA"/>
</dbReference>
<evidence type="ECO:0000313" key="8">
    <source>
        <dbReference type="Proteomes" id="UP000660262"/>
    </source>
</evidence>
<evidence type="ECO:0000313" key="7">
    <source>
        <dbReference type="EMBL" id="GHP09039.1"/>
    </source>
</evidence>
<evidence type="ECO:0000256" key="1">
    <source>
        <dbReference type="ARBA" id="ARBA00004286"/>
    </source>
</evidence>
<dbReference type="Proteomes" id="UP000660262">
    <property type="component" value="Unassembled WGS sequence"/>
</dbReference>
<keyword evidence="2 3" id="KW-0539">Nucleus</keyword>
<dbReference type="AlphaFoldDB" id="A0A830HVX4"/>
<dbReference type="PROSITE" id="PS50280">
    <property type="entry name" value="SET"/>
    <property type="match status" value="1"/>
</dbReference>
<evidence type="ECO:0000259" key="6">
    <source>
        <dbReference type="PROSITE" id="PS51015"/>
    </source>
</evidence>
<comment type="subcellular location">
    <subcellularLocation>
        <location evidence="1">Chromosome</location>
    </subcellularLocation>
    <subcellularLocation>
        <location evidence="3">Nucleus</location>
    </subcellularLocation>
</comment>
<dbReference type="InterPro" id="IPR003105">
    <property type="entry name" value="SRA_YDG"/>
</dbReference>
<dbReference type="OrthoDB" id="543747at2759"/>
<evidence type="ECO:0000256" key="3">
    <source>
        <dbReference type="PROSITE-ProRule" id="PRU00358"/>
    </source>
</evidence>
<proteinExistence type="predicted"/>
<evidence type="ECO:0000259" key="5">
    <source>
        <dbReference type="PROSITE" id="PS50280"/>
    </source>
</evidence>
<dbReference type="GO" id="GO:0005694">
    <property type="term" value="C:chromosome"/>
    <property type="evidence" value="ECO:0007669"/>
    <property type="project" value="UniProtKB-SubCell"/>
</dbReference>
<dbReference type="SUPFAM" id="SSF82199">
    <property type="entry name" value="SET domain"/>
    <property type="match status" value="1"/>
</dbReference>
<dbReference type="SMART" id="SM00466">
    <property type="entry name" value="SRA"/>
    <property type="match status" value="1"/>
</dbReference>
<organism evidence="7 8">
    <name type="scientific">Pycnococcus provasolii</name>
    <dbReference type="NCBI Taxonomy" id="41880"/>
    <lineage>
        <taxon>Eukaryota</taxon>
        <taxon>Viridiplantae</taxon>
        <taxon>Chlorophyta</taxon>
        <taxon>Pseudoscourfieldiophyceae</taxon>
        <taxon>Pseudoscourfieldiales</taxon>
        <taxon>Pycnococcaceae</taxon>
        <taxon>Pycnococcus</taxon>
    </lineage>
</organism>
<dbReference type="SMART" id="SM00317">
    <property type="entry name" value="SET"/>
    <property type="match status" value="1"/>
</dbReference>
<accession>A0A830HVX4</accession>
<comment type="caution">
    <text evidence="7">The sequence shown here is derived from an EMBL/GenBank/DDBJ whole genome shotgun (WGS) entry which is preliminary data.</text>
</comment>
<dbReference type="CDD" id="cd20401">
    <property type="entry name" value="Tudor_AtPTM-like"/>
    <property type="match status" value="1"/>
</dbReference>
<feature type="region of interest" description="Disordered" evidence="4">
    <location>
        <begin position="143"/>
        <end position="262"/>
    </location>
</feature>
<feature type="compositionally biased region" description="Acidic residues" evidence="4">
    <location>
        <begin position="39"/>
        <end position="51"/>
    </location>
</feature>
<dbReference type="Pfam" id="PF02182">
    <property type="entry name" value="SAD_SRA"/>
    <property type="match status" value="1"/>
</dbReference>
<feature type="domain" description="SET" evidence="5">
    <location>
        <begin position="906"/>
        <end position="1099"/>
    </location>
</feature>
<dbReference type="InterPro" id="IPR036987">
    <property type="entry name" value="SRA-YDG_sf"/>
</dbReference>
<evidence type="ECO:0000256" key="4">
    <source>
        <dbReference type="SAM" id="MobiDB-lite"/>
    </source>
</evidence>
<dbReference type="InterPro" id="IPR001214">
    <property type="entry name" value="SET_dom"/>
</dbReference>
<dbReference type="Pfam" id="PF00856">
    <property type="entry name" value="SET"/>
    <property type="match status" value="1"/>
</dbReference>
<name>A0A830HVX4_9CHLO</name>
<protein>
    <recommendedName>
        <fullName evidence="9">SET domain-containing protein</fullName>
    </recommendedName>
</protein>
<evidence type="ECO:0008006" key="9">
    <source>
        <dbReference type="Google" id="ProtNLM"/>
    </source>
</evidence>
<dbReference type="PROSITE" id="PS51015">
    <property type="entry name" value="YDG"/>
    <property type="match status" value="1"/>
</dbReference>
<dbReference type="SUPFAM" id="SSF88697">
    <property type="entry name" value="PUA domain-like"/>
    <property type="match status" value="1"/>
</dbReference>
<feature type="domain" description="YDG" evidence="6">
    <location>
        <begin position="528"/>
        <end position="680"/>
    </location>
</feature>
<reference evidence="7" key="1">
    <citation type="submission" date="2020-10" db="EMBL/GenBank/DDBJ databases">
        <title>Unveiling of a novel bifunctional photoreceptor, Dualchrome1, isolated from a cosmopolitan green alga.</title>
        <authorList>
            <person name="Suzuki S."/>
            <person name="Kawachi M."/>
        </authorList>
    </citation>
    <scope>NUCLEOTIDE SEQUENCE</scope>
    <source>
        <strain evidence="7">NIES 2893</strain>
    </source>
</reference>
<feature type="compositionally biased region" description="Basic residues" evidence="4">
    <location>
        <begin position="246"/>
        <end position="256"/>
    </location>
</feature>
<dbReference type="Pfam" id="PF21743">
    <property type="entry name" value="PTM_DIR17_Tudor"/>
    <property type="match status" value="1"/>
</dbReference>
<sequence length="1133" mass="124429">MSPAPASSAGADAGPSSSKQERKRRAAAPASIEENKDDLGDDDDDDDDFEEQDQKGKKVAKTPTPQKKKPRTDEQPAANGQKASPGTFPYAARTVRKWFGTKRNGKFFYGTVAEFYPEERWWLVKFEDGDREEYEEHELLGYLYDGPRETKKAPPPQSPSKAKAKAKAKPAPPPPSAPIAPAPTPTKKRKSAVITDDDDEQQQPQQRSTPKRAAAKKGKEKMAAAASGSGDDDDDEQQQQPQQRSTPKRAAAKKGKEKLATSLSDDSVTYTACIPLKRSKDVSALSGQGIVDHEHADVGKEVYVCLPQPLDVLTRHHKSCKCAQCQAGTSKGKAKGGGSKIAKAQQQSRTKGDGEAPASVSGMPKVCELASGQGDFIVGSEYDKRLEAEENALGAETVGSHLLGKDWRNLVTYEKRVLFSKQLITDSLLGSAVDTMKKPLVRGCKAENGRLVCLPVDAEAEKEDIDMVTSIQEQYDTELALQTEIEEKRYAKYGGVDPTTGKKMSKRPDLTTRTVLTERGAFMSKVIGAPRGVPHGKSFVSRACLALGGAHTPPIAGIDTMSLQGKTKAAVAVSIVMAGGYEDDADAADVFPYTGAGGNDLLHTSRQIYDQRVDTKSDARANAAMAASCELGIPVRVIRGNSNNERKRDDYCYDGLYRVAGCWFEVGFSGYRVVKFRMERMEGQPATTSASVHFKQKAGQTLRKDTKATDRPGLVLADITMGLGKIPIPVVNTLDKSNRYWAPTMIPVKLVPRKDGMPNTVDDISKAIDEKIDAVFSKEKTRMLEGASKSDVVSDEEVRESLRRRIFVYIADSVRSESVPVPKPPYERARDEFLARNPDRDASKFVDAKAFHDNKLKDMNVLGGMNTDVPYSIRRTSASMFASCMFIYESLHEQSEQAVVRNGPTKRLEVYRTEGKGWGVRCWDQIEAGDFVCEFTGEILSNDEAATRCKANDHANEYMFELGSSGVNKLGCLLDPMKHRGELEENVDGFDAERYLARCEAEEKGEEIDEDDDRQIASPSAIRAMLKAGGVSNDEAMTGFELDGLRGGSVARFINTSKEPNLFIQMVCTSENWDIRQARLCLFAMKRIPAMTELTYDYGTLYQTRFEEGDADEEIKRVGASGGYVQTLQRGSR</sequence>
<keyword evidence="8" id="KW-1185">Reference proteome</keyword>
<dbReference type="GO" id="GO:0042054">
    <property type="term" value="F:histone methyltransferase activity"/>
    <property type="evidence" value="ECO:0007669"/>
    <property type="project" value="TreeGrafter"/>
</dbReference>
<dbReference type="Gene3D" id="2.30.280.10">
    <property type="entry name" value="SRA-YDG"/>
    <property type="match status" value="1"/>
</dbReference>
<dbReference type="InterPro" id="IPR047365">
    <property type="entry name" value="Tudor_AtPTM-like"/>
</dbReference>
<gene>
    <name evidence="7" type="ORF">PPROV_000777600</name>
</gene>
<feature type="compositionally biased region" description="Pro residues" evidence="4">
    <location>
        <begin position="170"/>
        <end position="184"/>
    </location>
</feature>
<feature type="compositionally biased region" description="Low complexity" evidence="4">
    <location>
        <begin position="1"/>
        <end position="18"/>
    </location>
</feature>
<feature type="compositionally biased region" description="Basic residues" evidence="4">
    <location>
        <begin position="209"/>
        <end position="219"/>
    </location>
</feature>
<dbReference type="GO" id="GO:0003690">
    <property type="term" value="F:double-stranded DNA binding"/>
    <property type="evidence" value="ECO:0007669"/>
    <property type="project" value="TreeGrafter"/>
</dbReference>
<dbReference type="Gene3D" id="2.170.270.10">
    <property type="entry name" value="SET domain"/>
    <property type="match status" value="1"/>
</dbReference>
<dbReference type="InterPro" id="IPR046341">
    <property type="entry name" value="SET_dom_sf"/>
</dbReference>
<dbReference type="InterPro" id="IPR015947">
    <property type="entry name" value="PUA-like_sf"/>
</dbReference>
<dbReference type="InterPro" id="IPR051357">
    <property type="entry name" value="H3K9_HMTase_SUVAR3-9"/>
</dbReference>
<evidence type="ECO:0000256" key="2">
    <source>
        <dbReference type="ARBA" id="ARBA00023242"/>
    </source>
</evidence>
<dbReference type="PANTHER" id="PTHR45660">
    <property type="entry name" value="HISTONE-LYSINE N-METHYLTRANSFERASE SETMAR"/>
    <property type="match status" value="1"/>
</dbReference>
<dbReference type="GO" id="GO:0005634">
    <property type="term" value="C:nucleus"/>
    <property type="evidence" value="ECO:0007669"/>
    <property type="project" value="UniProtKB-SubCell"/>
</dbReference>